<keyword evidence="1" id="KW-0812">Transmembrane</keyword>
<evidence type="ECO:0008006" key="4">
    <source>
        <dbReference type="Google" id="ProtNLM"/>
    </source>
</evidence>
<organism evidence="2 3">
    <name type="scientific">Henriciella barbarensis</name>
    <dbReference type="NCBI Taxonomy" id="86342"/>
    <lineage>
        <taxon>Bacteria</taxon>
        <taxon>Pseudomonadati</taxon>
        <taxon>Pseudomonadota</taxon>
        <taxon>Alphaproteobacteria</taxon>
        <taxon>Hyphomonadales</taxon>
        <taxon>Hyphomonadaceae</taxon>
        <taxon>Henriciella</taxon>
    </lineage>
</organism>
<keyword evidence="3" id="KW-1185">Reference proteome</keyword>
<name>A0A399QWU9_9PROT</name>
<feature type="transmembrane region" description="Helical" evidence="1">
    <location>
        <begin position="6"/>
        <end position="27"/>
    </location>
</feature>
<dbReference type="OrthoDB" id="7628202at2"/>
<accession>A0A399QWU9</accession>
<evidence type="ECO:0000313" key="2">
    <source>
        <dbReference type="EMBL" id="RIJ23408.1"/>
    </source>
</evidence>
<gene>
    <name evidence="2" type="ORF">D1224_03825</name>
</gene>
<keyword evidence="1" id="KW-0472">Membrane</keyword>
<proteinExistence type="predicted"/>
<dbReference type="EMBL" id="QWGB01000005">
    <property type="protein sequence ID" value="RIJ23408.1"/>
    <property type="molecule type" value="Genomic_DNA"/>
</dbReference>
<comment type="caution">
    <text evidence="2">The sequence shown here is derived from an EMBL/GenBank/DDBJ whole genome shotgun (WGS) entry which is preliminary data.</text>
</comment>
<dbReference type="AlphaFoldDB" id="A0A399QWU9"/>
<protein>
    <recommendedName>
        <fullName evidence="4">DUF4760 domain-containing protein</fullName>
    </recommendedName>
</protein>
<keyword evidence="1" id="KW-1133">Transmembrane helix</keyword>
<dbReference type="RefSeq" id="WP_119378597.1">
    <property type="nucleotide sequence ID" value="NZ_QWGB01000005.1"/>
</dbReference>
<dbReference type="Proteomes" id="UP000265431">
    <property type="component" value="Unassembled WGS sequence"/>
</dbReference>
<sequence>MTLEQLYFLAGIVSSLAVIASLVFVGFQLRHSANQQRIATAVSYYDFFRDHMKTLEEASLVDLFLRGLEMGPETFEPSERTKLNVFYTMLTRGYQVMHYQARKKVFEEDFWHHTQNHFRDHLASKYYQAFWRARRHHFPPGFRKLVDELIEAGPTAPLLEMAS</sequence>
<evidence type="ECO:0000313" key="3">
    <source>
        <dbReference type="Proteomes" id="UP000265431"/>
    </source>
</evidence>
<reference evidence="2 3" key="1">
    <citation type="submission" date="2018-08" db="EMBL/GenBank/DDBJ databases">
        <title>Henriciella mobilis sp. nov., isolated from seawater.</title>
        <authorList>
            <person name="Cheng H."/>
            <person name="Wu Y.-H."/>
            <person name="Xu X.-W."/>
            <person name="Guo L.-L."/>
        </authorList>
    </citation>
    <scope>NUCLEOTIDE SEQUENCE [LARGE SCALE GENOMIC DNA]</scope>
    <source>
        <strain evidence="2 3">CCUG66934</strain>
    </source>
</reference>
<evidence type="ECO:0000256" key="1">
    <source>
        <dbReference type="SAM" id="Phobius"/>
    </source>
</evidence>